<sequence>MSPSCRSRPTPRSPISWRCSTRRAFRPSSSSPPRLRPDRRGARRPPLVSDVWQIGLGDLDKLAGLGRSVADSTLDDLAAQVTADTAAAILKSTASDGATELVTVSHRALTARALAIAAVLDEETGAGASTLQILPATDVHARVSTLVAVATGTRLGHLSDPARLIETMASFRPTLLVASPAALALIDEAAHDRAESTGRASALRQGLEVAVDHSIAVGSGTVPRGLKTRFALADALVYRGLRKAVGGQLRTVVSIADETSLAPRLRHIMRSLDVRALEGYGTLLTTGLATLERPSDPFDRPVGGVGAPLDGVSVAVGSDGSIALRGVGVKAAGDDGWLATGQFGTLDDGRLVLADRDLVLTPVVDSEVTLSQPPLPESAPSIDPVDVDPHERLDRR</sequence>
<feature type="region of interest" description="Disordered" evidence="3">
    <location>
        <begin position="1"/>
        <end position="44"/>
    </location>
</feature>
<dbReference type="Pfam" id="PF00501">
    <property type="entry name" value="AMP-binding"/>
    <property type="match status" value="1"/>
</dbReference>
<dbReference type="InterPro" id="IPR042099">
    <property type="entry name" value="ANL_N_sf"/>
</dbReference>
<feature type="compositionally biased region" description="Low complexity" evidence="3">
    <location>
        <begin position="1"/>
        <end position="18"/>
    </location>
</feature>
<organism evidence="5 6">
    <name type="scientific">Frondihabitans sucicola</name>
    <dbReference type="NCBI Taxonomy" id="1268041"/>
    <lineage>
        <taxon>Bacteria</taxon>
        <taxon>Bacillati</taxon>
        <taxon>Actinomycetota</taxon>
        <taxon>Actinomycetes</taxon>
        <taxon>Micrococcales</taxon>
        <taxon>Microbacteriaceae</taxon>
        <taxon>Frondihabitans</taxon>
    </lineage>
</organism>
<feature type="compositionally biased region" description="Basic and acidic residues" evidence="3">
    <location>
        <begin position="387"/>
        <end position="396"/>
    </location>
</feature>
<feature type="region of interest" description="Disordered" evidence="3">
    <location>
        <begin position="367"/>
        <end position="396"/>
    </location>
</feature>
<evidence type="ECO:0000256" key="3">
    <source>
        <dbReference type="SAM" id="MobiDB-lite"/>
    </source>
</evidence>
<evidence type="ECO:0000313" key="6">
    <source>
        <dbReference type="Proteomes" id="UP001321486"/>
    </source>
</evidence>
<dbReference type="PANTHER" id="PTHR43272:SF33">
    <property type="entry name" value="AMP-BINDING DOMAIN-CONTAINING PROTEIN-RELATED"/>
    <property type="match status" value="1"/>
</dbReference>
<dbReference type="RefSeq" id="WP_286343448.1">
    <property type="nucleotide sequence ID" value="NZ_AP027732.1"/>
</dbReference>
<dbReference type="PANTHER" id="PTHR43272">
    <property type="entry name" value="LONG-CHAIN-FATTY-ACID--COA LIGASE"/>
    <property type="match status" value="1"/>
</dbReference>
<proteinExistence type="predicted"/>
<gene>
    <name evidence="5" type="ORF">GCM10025867_26600</name>
</gene>
<dbReference type="InterPro" id="IPR000873">
    <property type="entry name" value="AMP-dep_synth/lig_dom"/>
</dbReference>
<evidence type="ECO:0000256" key="2">
    <source>
        <dbReference type="ARBA" id="ARBA00022840"/>
    </source>
</evidence>
<evidence type="ECO:0000313" key="5">
    <source>
        <dbReference type="EMBL" id="BDZ50419.1"/>
    </source>
</evidence>
<accession>A0ABN6XZG6</accession>
<evidence type="ECO:0000259" key="4">
    <source>
        <dbReference type="Pfam" id="PF00501"/>
    </source>
</evidence>
<reference evidence="6" key="1">
    <citation type="journal article" date="2019" name="Int. J. Syst. Evol. Microbiol.">
        <title>The Global Catalogue of Microorganisms (GCM) 10K type strain sequencing project: providing services to taxonomists for standard genome sequencing and annotation.</title>
        <authorList>
            <consortium name="The Broad Institute Genomics Platform"/>
            <consortium name="The Broad Institute Genome Sequencing Center for Infectious Disease"/>
            <person name="Wu L."/>
            <person name="Ma J."/>
        </authorList>
    </citation>
    <scope>NUCLEOTIDE SEQUENCE [LARGE SCALE GENOMIC DNA]</scope>
    <source>
        <strain evidence="6">NBRC 108728</strain>
    </source>
</reference>
<evidence type="ECO:0000256" key="1">
    <source>
        <dbReference type="ARBA" id="ARBA00022741"/>
    </source>
</evidence>
<keyword evidence="6" id="KW-1185">Reference proteome</keyword>
<feature type="domain" description="AMP-dependent synthetase/ligase" evidence="4">
    <location>
        <begin position="77"/>
        <end position="317"/>
    </location>
</feature>
<keyword evidence="2" id="KW-0067">ATP-binding</keyword>
<dbReference type="SUPFAM" id="SSF56801">
    <property type="entry name" value="Acetyl-CoA synthetase-like"/>
    <property type="match status" value="1"/>
</dbReference>
<name>A0ABN6XZG6_9MICO</name>
<dbReference type="Gene3D" id="3.40.50.12780">
    <property type="entry name" value="N-terminal domain of ligase-like"/>
    <property type="match status" value="1"/>
</dbReference>
<dbReference type="EMBL" id="AP027732">
    <property type="protein sequence ID" value="BDZ50419.1"/>
    <property type="molecule type" value="Genomic_DNA"/>
</dbReference>
<protein>
    <recommendedName>
        <fullName evidence="4">AMP-dependent synthetase/ligase domain-containing protein</fullName>
    </recommendedName>
</protein>
<keyword evidence="1" id="KW-0547">Nucleotide-binding</keyword>
<dbReference type="Proteomes" id="UP001321486">
    <property type="component" value="Chromosome"/>
</dbReference>